<name>A0A8R1TQJ2_ONCVO</name>
<organism evidence="2 3">
    <name type="scientific">Onchocerca volvulus</name>
    <dbReference type="NCBI Taxonomy" id="6282"/>
    <lineage>
        <taxon>Eukaryota</taxon>
        <taxon>Metazoa</taxon>
        <taxon>Ecdysozoa</taxon>
        <taxon>Nematoda</taxon>
        <taxon>Chromadorea</taxon>
        <taxon>Rhabditida</taxon>
        <taxon>Spirurina</taxon>
        <taxon>Spiruromorpha</taxon>
        <taxon>Filarioidea</taxon>
        <taxon>Onchocercidae</taxon>
        <taxon>Onchocerca</taxon>
    </lineage>
</organism>
<keyword evidence="1" id="KW-0812">Transmembrane</keyword>
<dbReference type="AlphaFoldDB" id="A0A8R1TQJ2"/>
<proteinExistence type="predicted"/>
<reference evidence="3" key="1">
    <citation type="submission" date="2013-10" db="EMBL/GenBank/DDBJ databases">
        <title>Genome sequencing of Onchocerca volvulus.</title>
        <authorList>
            <person name="Cotton J."/>
            <person name="Tsai J."/>
            <person name="Stanley E."/>
            <person name="Tracey A."/>
            <person name="Holroyd N."/>
            <person name="Lustigman S."/>
            <person name="Berriman M."/>
        </authorList>
    </citation>
    <scope>NUCLEOTIDE SEQUENCE</scope>
</reference>
<evidence type="ECO:0000313" key="2">
    <source>
        <dbReference type="EnsemblMetazoa" id="OVOC2338.1"/>
    </source>
</evidence>
<reference evidence="2" key="2">
    <citation type="submission" date="2022-06" db="UniProtKB">
        <authorList>
            <consortium name="EnsemblMetazoa"/>
        </authorList>
    </citation>
    <scope>IDENTIFICATION</scope>
</reference>
<keyword evidence="1" id="KW-0472">Membrane</keyword>
<dbReference type="EMBL" id="CMVM020000073">
    <property type="status" value="NOT_ANNOTATED_CDS"/>
    <property type="molecule type" value="Genomic_DNA"/>
</dbReference>
<keyword evidence="1" id="KW-1133">Transmembrane helix</keyword>
<dbReference type="Proteomes" id="UP000024404">
    <property type="component" value="Unassembled WGS sequence"/>
</dbReference>
<dbReference type="EnsemblMetazoa" id="OVOC2338.1">
    <property type="protein sequence ID" value="OVOC2338.1"/>
    <property type="gene ID" value="WBGene00239147"/>
</dbReference>
<protein>
    <submittedName>
        <fullName evidence="2">Uncharacterized protein</fullName>
    </submittedName>
</protein>
<sequence length="171" mass="19923">MSEISFLLFIVRKLLEYPNNFSFVRYSTCITSSRDTNLGMEAIKRSMLSKSSTATANISDIRPYSVTISDVGEPLQVSFFLFFFKLVFQDMRQSSVALWDEILIVILLAVIALILFITGMYMVDRIQHGKDRLFRKYIDEQKRFREKKWEMKLILDQLTNSNSMTLTSIDS</sequence>
<keyword evidence="3" id="KW-1185">Reference proteome</keyword>
<accession>A0A8R1TQJ2</accession>
<evidence type="ECO:0000313" key="3">
    <source>
        <dbReference type="Proteomes" id="UP000024404"/>
    </source>
</evidence>
<evidence type="ECO:0000256" key="1">
    <source>
        <dbReference type="SAM" id="Phobius"/>
    </source>
</evidence>
<feature type="transmembrane region" description="Helical" evidence="1">
    <location>
        <begin position="102"/>
        <end position="123"/>
    </location>
</feature>